<evidence type="ECO:0000313" key="2">
    <source>
        <dbReference type="Proteomes" id="UP000321570"/>
    </source>
</evidence>
<proteinExistence type="predicted"/>
<gene>
    <name evidence="1" type="ORF">WMSIL1_LOCUS12544</name>
</gene>
<dbReference type="Proteomes" id="UP000321570">
    <property type="component" value="Unassembled WGS sequence"/>
</dbReference>
<name>A0A564Z6R1_HYMDI</name>
<protein>
    <submittedName>
        <fullName evidence="1">Uncharacterized protein</fullName>
    </submittedName>
</protein>
<dbReference type="AlphaFoldDB" id="A0A564Z6R1"/>
<organism evidence="1 2">
    <name type="scientific">Hymenolepis diminuta</name>
    <name type="common">Rat tapeworm</name>
    <dbReference type="NCBI Taxonomy" id="6216"/>
    <lineage>
        <taxon>Eukaryota</taxon>
        <taxon>Metazoa</taxon>
        <taxon>Spiralia</taxon>
        <taxon>Lophotrochozoa</taxon>
        <taxon>Platyhelminthes</taxon>
        <taxon>Cestoda</taxon>
        <taxon>Eucestoda</taxon>
        <taxon>Cyclophyllidea</taxon>
        <taxon>Hymenolepididae</taxon>
        <taxon>Hymenolepis</taxon>
    </lineage>
</organism>
<accession>A0A564Z6R1</accession>
<sequence length="133" mass="15696">MLLRKFSKSDHDLYLAYLLPLLPKDLTFKQTVEKYEIFGDNSFLFDRRFKCLNLAIREGEDIHMHTAIVNRMCNAFFYAKIHLELLSLLDKNPDIILHHLVDEYNNFRCLITDSNMIEGNETRACLIKKPESD</sequence>
<evidence type="ECO:0000313" key="1">
    <source>
        <dbReference type="EMBL" id="VUZ54484.1"/>
    </source>
</evidence>
<keyword evidence="2" id="KW-1185">Reference proteome</keyword>
<dbReference type="EMBL" id="CABIJS010000654">
    <property type="protein sequence ID" value="VUZ54484.1"/>
    <property type="molecule type" value="Genomic_DNA"/>
</dbReference>
<reference evidence="1 2" key="1">
    <citation type="submission" date="2019-07" db="EMBL/GenBank/DDBJ databases">
        <authorList>
            <person name="Jastrzebski P J."/>
            <person name="Paukszto L."/>
            <person name="Jastrzebski P J."/>
        </authorList>
    </citation>
    <scope>NUCLEOTIDE SEQUENCE [LARGE SCALE GENOMIC DNA]</scope>
    <source>
        <strain evidence="1 2">WMS-il1</strain>
    </source>
</reference>